<name>A0A4Y2SJM7_ARAVE</name>
<reference evidence="1 2" key="1">
    <citation type="journal article" date="2019" name="Sci. Rep.">
        <title>Orb-weaving spider Araneus ventricosus genome elucidates the spidroin gene catalogue.</title>
        <authorList>
            <person name="Kono N."/>
            <person name="Nakamura H."/>
            <person name="Ohtoshi R."/>
            <person name="Moran D.A.P."/>
            <person name="Shinohara A."/>
            <person name="Yoshida Y."/>
            <person name="Fujiwara M."/>
            <person name="Mori M."/>
            <person name="Tomita M."/>
            <person name="Arakawa K."/>
        </authorList>
    </citation>
    <scope>NUCLEOTIDE SEQUENCE [LARGE SCALE GENOMIC DNA]</scope>
</reference>
<dbReference type="AlphaFoldDB" id="A0A4Y2SJM7"/>
<gene>
    <name evidence="1" type="ORF">AVEN_13716_1</name>
</gene>
<evidence type="ECO:0000313" key="2">
    <source>
        <dbReference type="Proteomes" id="UP000499080"/>
    </source>
</evidence>
<proteinExistence type="predicted"/>
<organism evidence="1 2">
    <name type="scientific">Araneus ventricosus</name>
    <name type="common">Orbweaver spider</name>
    <name type="synonym">Epeira ventricosa</name>
    <dbReference type="NCBI Taxonomy" id="182803"/>
    <lineage>
        <taxon>Eukaryota</taxon>
        <taxon>Metazoa</taxon>
        <taxon>Ecdysozoa</taxon>
        <taxon>Arthropoda</taxon>
        <taxon>Chelicerata</taxon>
        <taxon>Arachnida</taxon>
        <taxon>Araneae</taxon>
        <taxon>Araneomorphae</taxon>
        <taxon>Entelegynae</taxon>
        <taxon>Araneoidea</taxon>
        <taxon>Araneidae</taxon>
        <taxon>Araneus</taxon>
    </lineage>
</organism>
<dbReference type="EMBL" id="BGPR01021983">
    <property type="protein sequence ID" value="GBN87816.1"/>
    <property type="molecule type" value="Genomic_DNA"/>
</dbReference>
<protein>
    <recommendedName>
        <fullName evidence="3">F-box domain-containing protein</fullName>
    </recommendedName>
</protein>
<keyword evidence="2" id="KW-1185">Reference proteome</keyword>
<dbReference type="Proteomes" id="UP000499080">
    <property type="component" value="Unassembled WGS sequence"/>
</dbReference>
<accession>A0A4Y2SJM7</accession>
<comment type="caution">
    <text evidence="1">The sequence shown here is derived from an EMBL/GenBank/DDBJ whole genome shotgun (WGS) entry which is preliminary data.</text>
</comment>
<evidence type="ECO:0008006" key="3">
    <source>
        <dbReference type="Google" id="ProtNLM"/>
    </source>
</evidence>
<evidence type="ECO:0000313" key="1">
    <source>
        <dbReference type="EMBL" id="GBN87816.1"/>
    </source>
</evidence>
<sequence>MTELSLYNSCLRKVCRLLKDGIWKSGRVNPFCFLPPEVVHDLVSTTLHLQHPDGFRAADLKLLLTSGMLREFKIHAMDVKQELVPALKSLSSACQNLESLTLTELTFWINTDDSSEALQELLKILPI</sequence>